<evidence type="ECO:0000256" key="6">
    <source>
        <dbReference type="ARBA" id="ARBA00022723"/>
    </source>
</evidence>
<name>A0ABT7WDD8_9FLAO</name>
<dbReference type="EC" id="2.5.1.15" evidence="4 9"/>
<organism evidence="11 12">
    <name type="scientific">Robiginitalea aurantiaca</name>
    <dbReference type="NCBI Taxonomy" id="3056915"/>
    <lineage>
        <taxon>Bacteria</taxon>
        <taxon>Pseudomonadati</taxon>
        <taxon>Bacteroidota</taxon>
        <taxon>Flavobacteriia</taxon>
        <taxon>Flavobacteriales</taxon>
        <taxon>Flavobacteriaceae</taxon>
        <taxon>Robiginitalea</taxon>
    </lineage>
</organism>
<proteinExistence type="inferred from homology"/>
<evidence type="ECO:0000256" key="4">
    <source>
        <dbReference type="ARBA" id="ARBA00012458"/>
    </source>
</evidence>
<dbReference type="EMBL" id="JAUDUY010000002">
    <property type="protein sequence ID" value="MDM9630933.1"/>
    <property type="molecule type" value="Genomic_DNA"/>
</dbReference>
<dbReference type="CDD" id="cd00739">
    <property type="entry name" value="DHPS"/>
    <property type="match status" value="1"/>
</dbReference>
<dbReference type="GO" id="GO:0004156">
    <property type="term" value="F:dihydropteroate synthase activity"/>
    <property type="evidence" value="ECO:0007669"/>
    <property type="project" value="UniProtKB-EC"/>
</dbReference>
<evidence type="ECO:0000256" key="5">
    <source>
        <dbReference type="ARBA" id="ARBA00022679"/>
    </source>
</evidence>
<protein>
    <recommendedName>
        <fullName evidence="4 9">Dihydropteroate synthase</fullName>
        <shortName evidence="9">DHPS</shortName>
        <ecNumber evidence="4 9">2.5.1.15</ecNumber>
    </recommendedName>
    <alternativeName>
        <fullName evidence="9">Dihydropteroate pyrophosphorylase</fullName>
    </alternativeName>
</protein>
<dbReference type="PROSITE" id="PS00792">
    <property type="entry name" value="DHPS_1"/>
    <property type="match status" value="1"/>
</dbReference>
<dbReference type="RefSeq" id="WP_289724295.1">
    <property type="nucleotide sequence ID" value="NZ_JAUDUY010000002.1"/>
</dbReference>
<evidence type="ECO:0000313" key="11">
    <source>
        <dbReference type="EMBL" id="MDM9630933.1"/>
    </source>
</evidence>
<dbReference type="Pfam" id="PF00809">
    <property type="entry name" value="Pterin_bind"/>
    <property type="match status" value="1"/>
</dbReference>
<accession>A0ABT7WDD8</accession>
<dbReference type="Proteomes" id="UP001174839">
    <property type="component" value="Unassembled WGS sequence"/>
</dbReference>
<comment type="pathway">
    <text evidence="3 9">Cofactor biosynthesis; tetrahydrofolate biosynthesis; 7,8-dihydrofolate from 2-amino-4-hydroxy-6-hydroxymethyl-7,8-dihydropteridine diphosphate and 4-aminobenzoate: step 1/2.</text>
</comment>
<comment type="caution">
    <text evidence="11">The sequence shown here is derived from an EMBL/GenBank/DDBJ whole genome shotgun (WGS) entry which is preliminary data.</text>
</comment>
<keyword evidence="12" id="KW-1185">Reference proteome</keyword>
<evidence type="ECO:0000259" key="10">
    <source>
        <dbReference type="PROSITE" id="PS50972"/>
    </source>
</evidence>
<dbReference type="SUPFAM" id="SSF51717">
    <property type="entry name" value="Dihydropteroate synthetase-like"/>
    <property type="match status" value="1"/>
</dbReference>
<dbReference type="InterPro" id="IPR011005">
    <property type="entry name" value="Dihydropteroate_synth-like_sf"/>
</dbReference>
<dbReference type="InterPro" id="IPR045031">
    <property type="entry name" value="DHP_synth-like"/>
</dbReference>
<evidence type="ECO:0000313" key="12">
    <source>
        <dbReference type="Proteomes" id="UP001174839"/>
    </source>
</evidence>
<dbReference type="Gene3D" id="3.20.20.20">
    <property type="entry name" value="Dihydropteroate synthase-like"/>
    <property type="match status" value="1"/>
</dbReference>
<evidence type="ECO:0000256" key="7">
    <source>
        <dbReference type="ARBA" id="ARBA00022842"/>
    </source>
</evidence>
<feature type="domain" description="Pterin-binding" evidence="10">
    <location>
        <begin position="15"/>
        <end position="267"/>
    </location>
</feature>
<reference evidence="11" key="1">
    <citation type="submission" date="2023-06" db="EMBL/GenBank/DDBJ databases">
        <title>Robiginitalea aurantiacus sp. nov. and Algoriphagus sediminis sp. nov., isolated from coastal sediment.</title>
        <authorList>
            <person name="Zhou Z.Y."/>
            <person name="An J."/>
            <person name="Jia Y.W."/>
            <person name="Du Z.J."/>
        </authorList>
    </citation>
    <scope>NUCLEOTIDE SEQUENCE</scope>
    <source>
        <strain evidence="11">M39</strain>
    </source>
</reference>
<dbReference type="InterPro" id="IPR000489">
    <property type="entry name" value="Pterin-binding_dom"/>
</dbReference>
<keyword evidence="8 9" id="KW-0289">Folate biosynthesis</keyword>
<dbReference type="NCBIfam" id="TIGR01496">
    <property type="entry name" value="DHPS"/>
    <property type="match status" value="1"/>
</dbReference>
<dbReference type="PANTHER" id="PTHR20941:SF1">
    <property type="entry name" value="FOLIC ACID SYNTHESIS PROTEIN FOL1"/>
    <property type="match status" value="1"/>
</dbReference>
<evidence type="ECO:0000256" key="9">
    <source>
        <dbReference type="RuleBase" id="RU361205"/>
    </source>
</evidence>
<comment type="cofactor">
    <cofactor evidence="2 9">
        <name>Mg(2+)</name>
        <dbReference type="ChEBI" id="CHEBI:18420"/>
    </cofactor>
</comment>
<evidence type="ECO:0000256" key="3">
    <source>
        <dbReference type="ARBA" id="ARBA00004763"/>
    </source>
</evidence>
<keyword evidence="7 9" id="KW-0460">Magnesium</keyword>
<comment type="function">
    <text evidence="9">Catalyzes the condensation of para-aminobenzoate (pABA) with 6-hydroxymethyl-7,8-dihydropterin diphosphate (DHPt-PP) to form 7,8-dihydropteroate (H2Pte), the immediate precursor of folate derivatives.</text>
</comment>
<comment type="catalytic activity">
    <reaction evidence="1">
        <text>(7,8-dihydropterin-6-yl)methyl diphosphate + 4-aminobenzoate = 7,8-dihydropteroate + diphosphate</text>
        <dbReference type="Rhea" id="RHEA:19949"/>
        <dbReference type="ChEBI" id="CHEBI:17836"/>
        <dbReference type="ChEBI" id="CHEBI:17839"/>
        <dbReference type="ChEBI" id="CHEBI:33019"/>
        <dbReference type="ChEBI" id="CHEBI:72950"/>
        <dbReference type="EC" id="2.5.1.15"/>
    </reaction>
</comment>
<dbReference type="InterPro" id="IPR006390">
    <property type="entry name" value="DHP_synth_dom"/>
</dbReference>
<evidence type="ECO:0000256" key="8">
    <source>
        <dbReference type="ARBA" id="ARBA00022909"/>
    </source>
</evidence>
<keyword evidence="5 9" id="KW-0808">Transferase</keyword>
<evidence type="ECO:0000256" key="1">
    <source>
        <dbReference type="ARBA" id="ARBA00000012"/>
    </source>
</evidence>
<evidence type="ECO:0000256" key="2">
    <source>
        <dbReference type="ARBA" id="ARBA00001946"/>
    </source>
</evidence>
<keyword evidence="6 9" id="KW-0479">Metal-binding</keyword>
<sequence>MTICCKGDLVDLSRPRVMGVLNSTPDSFFDGGKYWDPYLGLKQVEVMLKDGADFIDVGGYSSRPGAADVSQTEELKRVIPMVEGILEEFPQTLISVDTFRAIVAEKALDAGAAIVNDISAGLRDSEMLPLIAKRQVPYVMMHMKGTPQTMTDHTDYENLIPDILYYFSERLSAARELGITDCIADPGFGFAKTREQNFELLRGLNAFKTLDAPILVGISRKSMIHKTLGITPKEALNGTTALHMVALQEGANILRVHDVKEAKECIDLWGALQGNS</sequence>
<dbReference type="PROSITE" id="PS50972">
    <property type="entry name" value="PTERIN_BINDING"/>
    <property type="match status" value="1"/>
</dbReference>
<gene>
    <name evidence="11" type="primary">folP</name>
    <name evidence="11" type="ORF">QU605_05595</name>
</gene>
<comment type="similarity">
    <text evidence="9">Belongs to the DHPS family.</text>
</comment>
<dbReference type="PANTHER" id="PTHR20941">
    <property type="entry name" value="FOLATE SYNTHESIS PROTEINS"/>
    <property type="match status" value="1"/>
</dbReference>